<reference evidence="1" key="1">
    <citation type="submission" date="2020-02" db="EMBL/GenBank/DDBJ databases">
        <title>Genome sequencing of the panga catfish, Pangasius djambal.</title>
        <authorList>
            <person name="Wen M."/>
            <person name="Zahm M."/>
            <person name="Roques C."/>
            <person name="Cabau C."/>
            <person name="Klopp C."/>
            <person name="Donnadieu C."/>
            <person name="Jouanno E."/>
            <person name="Avarre J.-C."/>
            <person name="Campet M."/>
            <person name="Ha T."/>
            <person name="Dugue R."/>
            <person name="Lampietro C."/>
            <person name="Louis A."/>
            <person name="Herpin A."/>
            <person name="Echchiki A."/>
            <person name="Berthelot C."/>
            <person name="Parey E."/>
            <person name="Roest-Crollius H."/>
            <person name="Braasch I."/>
            <person name="Postlethwait J.H."/>
            <person name="Bobe J."/>
            <person name="Montfort J."/>
            <person name="Bouchez O."/>
            <person name="Begum T."/>
            <person name="Schartl M."/>
            <person name="Gustiano R."/>
            <person name="Guiguen Y."/>
        </authorList>
    </citation>
    <scope>NUCLEOTIDE SEQUENCE</scope>
    <source>
        <strain evidence="1">Pdj_M5554</strain>
    </source>
</reference>
<name>A0ACC5Y7X1_9TELE</name>
<evidence type="ECO:0000313" key="2">
    <source>
        <dbReference type="Proteomes" id="UP000830395"/>
    </source>
</evidence>
<dbReference type="Proteomes" id="UP000830395">
    <property type="component" value="Chromosome 4"/>
</dbReference>
<proteinExistence type="predicted"/>
<gene>
    <name evidence="1" type="ORF">PDJAM_G00196760</name>
</gene>
<sequence length="192" mass="22079">MFPLPEPQSREDFLKYSCQLRLDRNTANKLLCLSEENTMVTCSTVAQSYPDHAERFDCYLQVLCRESVCGRCYWEVEWSGNEGVSIAVSYKGISRKENSSVCVFGFNEQSWRLFCSPFEFIFRHNNKETGIPIKPSSSRIGVYVDHRAGILSFYSVSETMKLLHSVHTTFTQPLYPGFMVWLGSTVKLCHLK</sequence>
<organism evidence="1 2">
    <name type="scientific">Pangasius djambal</name>
    <dbReference type="NCBI Taxonomy" id="1691987"/>
    <lineage>
        <taxon>Eukaryota</taxon>
        <taxon>Metazoa</taxon>
        <taxon>Chordata</taxon>
        <taxon>Craniata</taxon>
        <taxon>Vertebrata</taxon>
        <taxon>Euteleostomi</taxon>
        <taxon>Actinopterygii</taxon>
        <taxon>Neopterygii</taxon>
        <taxon>Teleostei</taxon>
        <taxon>Ostariophysi</taxon>
        <taxon>Siluriformes</taxon>
        <taxon>Pangasiidae</taxon>
        <taxon>Pangasius</taxon>
    </lineage>
</organism>
<accession>A0ACC5Y7X1</accession>
<dbReference type="EMBL" id="CM040978">
    <property type="protein sequence ID" value="MCJ8731201.1"/>
    <property type="molecule type" value="Genomic_DNA"/>
</dbReference>
<protein>
    <submittedName>
        <fullName evidence="1">Uncharacterized protein</fullName>
    </submittedName>
</protein>
<comment type="caution">
    <text evidence="1">The sequence shown here is derived from an EMBL/GenBank/DDBJ whole genome shotgun (WGS) entry which is preliminary data.</text>
</comment>
<keyword evidence="2" id="KW-1185">Reference proteome</keyword>
<evidence type="ECO:0000313" key="1">
    <source>
        <dbReference type="EMBL" id="MCJ8731201.1"/>
    </source>
</evidence>